<dbReference type="STRING" id="2769.R7QPI8"/>
<evidence type="ECO:0000256" key="3">
    <source>
        <dbReference type="ARBA" id="ARBA00022741"/>
    </source>
</evidence>
<evidence type="ECO:0000256" key="1">
    <source>
        <dbReference type="ARBA" id="ARBA00022527"/>
    </source>
</evidence>
<dbReference type="GO" id="GO:0005524">
    <property type="term" value="F:ATP binding"/>
    <property type="evidence" value="ECO:0007669"/>
    <property type="project" value="UniProtKB-UniRule"/>
</dbReference>
<reference evidence="10" key="1">
    <citation type="journal article" date="2013" name="Proc. Natl. Acad. Sci. U.S.A.">
        <title>Genome structure and metabolic features in the red seaweed Chondrus crispus shed light on evolution of the Archaeplastida.</title>
        <authorList>
            <person name="Collen J."/>
            <person name="Porcel B."/>
            <person name="Carre W."/>
            <person name="Ball S.G."/>
            <person name="Chaparro C."/>
            <person name="Tonon T."/>
            <person name="Barbeyron T."/>
            <person name="Michel G."/>
            <person name="Noel B."/>
            <person name="Valentin K."/>
            <person name="Elias M."/>
            <person name="Artiguenave F."/>
            <person name="Arun A."/>
            <person name="Aury J.M."/>
            <person name="Barbosa-Neto J.F."/>
            <person name="Bothwell J.H."/>
            <person name="Bouget F.Y."/>
            <person name="Brillet L."/>
            <person name="Cabello-Hurtado F."/>
            <person name="Capella-Gutierrez S."/>
            <person name="Charrier B."/>
            <person name="Cladiere L."/>
            <person name="Cock J.M."/>
            <person name="Coelho S.M."/>
            <person name="Colleoni C."/>
            <person name="Czjzek M."/>
            <person name="Da Silva C."/>
            <person name="Delage L."/>
            <person name="Denoeud F."/>
            <person name="Deschamps P."/>
            <person name="Dittami S.M."/>
            <person name="Gabaldon T."/>
            <person name="Gachon C.M."/>
            <person name="Groisillier A."/>
            <person name="Herve C."/>
            <person name="Jabbari K."/>
            <person name="Katinka M."/>
            <person name="Kloareg B."/>
            <person name="Kowalczyk N."/>
            <person name="Labadie K."/>
            <person name="Leblanc C."/>
            <person name="Lopez P.J."/>
            <person name="McLachlan D.H."/>
            <person name="Meslet-Cladiere L."/>
            <person name="Moustafa A."/>
            <person name="Nehr Z."/>
            <person name="Nyvall Collen P."/>
            <person name="Panaud O."/>
            <person name="Partensky F."/>
            <person name="Poulain J."/>
            <person name="Rensing S.A."/>
            <person name="Rousvoal S."/>
            <person name="Samson G."/>
            <person name="Symeonidi A."/>
            <person name="Weissenbach J."/>
            <person name="Zambounis A."/>
            <person name="Wincker P."/>
            <person name="Boyen C."/>
        </authorList>
    </citation>
    <scope>NUCLEOTIDE SEQUENCE [LARGE SCALE GENOMIC DNA]</scope>
    <source>
        <strain evidence="10">cv. Stackhouse</strain>
    </source>
</reference>
<dbReference type="PROSITE" id="PS00108">
    <property type="entry name" value="PROTEIN_KINASE_ST"/>
    <property type="match status" value="1"/>
</dbReference>
<dbReference type="Proteomes" id="UP000012073">
    <property type="component" value="Unassembled WGS sequence"/>
</dbReference>
<dbReference type="PhylomeDB" id="R7QPI8"/>
<feature type="compositionally biased region" description="Basic and acidic residues" evidence="7">
    <location>
        <begin position="503"/>
        <end position="526"/>
    </location>
</feature>
<feature type="binding site" evidence="6">
    <location>
        <position position="131"/>
    </location>
    <ligand>
        <name>ATP</name>
        <dbReference type="ChEBI" id="CHEBI:30616"/>
    </ligand>
</feature>
<feature type="compositionally biased region" description="Pro residues" evidence="7">
    <location>
        <begin position="366"/>
        <end position="383"/>
    </location>
</feature>
<keyword evidence="4 9" id="KW-0418">Kinase</keyword>
<keyword evidence="10" id="KW-1185">Reference proteome</keyword>
<feature type="compositionally biased region" description="Basic residues" evidence="7">
    <location>
        <begin position="649"/>
        <end position="662"/>
    </location>
</feature>
<dbReference type="PROSITE" id="PS50011">
    <property type="entry name" value="PROTEIN_KINASE_DOM"/>
    <property type="match status" value="1"/>
</dbReference>
<dbReference type="InterPro" id="IPR008271">
    <property type="entry name" value="Ser/Thr_kinase_AS"/>
</dbReference>
<evidence type="ECO:0000313" key="9">
    <source>
        <dbReference type="EMBL" id="CDF39401.1"/>
    </source>
</evidence>
<feature type="compositionally biased region" description="Basic and acidic residues" evidence="7">
    <location>
        <begin position="547"/>
        <end position="556"/>
    </location>
</feature>
<evidence type="ECO:0000259" key="8">
    <source>
        <dbReference type="PROSITE" id="PS50011"/>
    </source>
</evidence>
<dbReference type="InterPro" id="IPR017441">
    <property type="entry name" value="Protein_kinase_ATP_BS"/>
</dbReference>
<name>R7QPI8_CHOCR</name>
<dbReference type="InterPro" id="IPR000719">
    <property type="entry name" value="Prot_kinase_dom"/>
</dbReference>
<evidence type="ECO:0000256" key="5">
    <source>
        <dbReference type="ARBA" id="ARBA00022840"/>
    </source>
</evidence>
<dbReference type="SMART" id="SM00220">
    <property type="entry name" value="S_TKc"/>
    <property type="match status" value="1"/>
</dbReference>
<evidence type="ECO:0000256" key="2">
    <source>
        <dbReference type="ARBA" id="ARBA00022679"/>
    </source>
</evidence>
<accession>R7QPI8</accession>
<dbReference type="Gene3D" id="1.10.510.10">
    <property type="entry name" value="Transferase(Phosphotransferase) domain 1"/>
    <property type="match status" value="1"/>
</dbReference>
<dbReference type="InterPro" id="IPR011009">
    <property type="entry name" value="Kinase-like_dom_sf"/>
</dbReference>
<feature type="compositionally biased region" description="Polar residues" evidence="7">
    <location>
        <begin position="450"/>
        <end position="483"/>
    </location>
</feature>
<dbReference type="KEGG" id="ccp:CHC_T00009203001"/>
<evidence type="ECO:0000256" key="4">
    <source>
        <dbReference type="ARBA" id="ARBA00022777"/>
    </source>
</evidence>
<feature type="region of interest" description="Disordered" evidence="7">
    <location>
        <begin position="445"/>
        <end position="676"/>
    </location>
</feature>
<evidence type="ECO:0000313" key="10">
    <source>
        <dbReference type="Proteomes" id="UP000012073"/>
    </source>
</evidence>
<dbReference type="Pfam" id="PF00069">
    <property type="entry name" value="Pkinase"/>
    <property type="match status" value="1"/>
</dbReference>
<proteinExistence type="predicted"/>
<dbReference type="GO" id="GO:0004674">
    <property type="term" value="F:protein serine/threonine kinase activity"/>
    <property type="evidence" value="ECO:0007669"/>
    <property type="project" value="UniProtKB-KW"/>
</dbReference>
<dbReference type="PROSITE" id="PS00107">
    <property type="entry name" value="PROTEIN_KINASE_ATP"/>
    <property type="match status" value="1"/>
</dbReference>
<dbReference type="AlphaFoldDB" id="R7QPI8"/>
<dbReference type="GeneID" id="17327031"/>
<gene>
    <name evidence="9" type="ORF">CHC_T00009203001</name>
</gene>
<feature type="compositionally biased region" description="Polar residues" evidence="7">
    <location>
        <begin position="557"/>
        <end position="568"/>
    </location>
</feature>
<dbReference type="OMA" id="KITSCQT"/>
<dbReference type="InterPro" id="IPR050205">
    <property type="entry name" value="CDPK_Ser/Thr_kinases"/>
</dbReference>
<evidence type="ECO:0000256" key="6">
    <source>
        <dbReference type="PROSITE-ProRule" id="PRU10141"/>
    </source>
</evidence>
<feature type="compositionally biased region" description="Basic and acidic residues" evidence="7">
    <location>
        <begin position="597"/>
        <end position="620"/>
    </location>
</feature>
<keyword evidence="5 6" id="KW-0067">ATP-binding</keyword>
<keyword evidence="2" id="KW-0808">Transferase</keyword>
<dbReference type="EMBL" id="HG002030">
    <property type="protein sequence ID" value="CDF39401.1"/>
    <property type="molecule type" value="Genomic_DNA"/>
</dbReference>
<feature type="domain" description="Protein kinase" evidence="8">
    <location>
        <begin position="102"/>
        <end position="363"/>
    </location>
</feature>
<keyword evidence="1 9" id="KW-0723">Serine/threonine-protein kinase</keyword>
<dbReference type="CDD" id="cd05117">
    <property type="entry name" value="STKc_CAMK"/>
    <property type="match status" value="1"/>
</dbReference>
<dbReference type="RefSeq" id="XP_005719312.1">
    <property type="nucleotide sequence ID" value="XM_005719255.1"/>
</dbReference>
<keyword evidence="3 6" id="KW-0547">Nucleotide-binding</keyword>
<dbReference type="PANTHER" id="PTHR24349">
    <property type="entry name" value="SERINE/THREONINE-PROTEIN KINASE"/>
    <property type="match status" value="1"/>
</dbReference>
<dbReference type="SUPFAM" id="SSF56112">
    <property type="entry name" value="Protein kinase-like (PK-like)"/>
    <property type="match status" value="1"/>
</dbReference>
<sequence>MRTDSMQSGIGAGNPIAALRVTFMSIKSYGNTEISSGSLGEDTNGFVGAAYRSRWSNSDMGLGGAGSFPRSFRNTWSTVGLPSKVEEAAGSYYCAGPIDKHWTIKGKLGEGAFSEVRLGEGKAGEGMVAIKIVSKGAPDLFCPEGACREVVSCQLFGHHPNLVQCIQIFEDDRFIYIVMELLIGGQMLPRVADTHFYPRYCENDVVTLVRGLTRALTHLHKLGIAHRDVKPENILYASETLDPTVKLTDFGIAHTRCKTTPAHDMVGTPLYVAPEVLLRKPYGCAADMWSLGVIVHILLTGYPPFDDDDLVQLIKKVKSRPLRMIGEEWVVISEDARDFVEKLLTRDVPNRLSAEQAMAHPWLATPRPPPFPAPPMPSRPLNPPARVQVPPTRKSRQDGTIPLMVAQINLNSFVVRKEWKRMVESEPSERNKLSMLVSLSEKELGIPNPLSLNSTREVSTDTNLSTQPAHALPSESSIVNIKQQVPGMSVSSARPPKQGASTTKREKSNGDRPLTDLERQQEQERLRQRRLQVQAELSKKKKLQAMKVEEAPEKVRSISTETVSTHSEASNKEASDNQLLSTSQFSDDGTVVSEVFQSRRDADAEGDVKKIQKQRAELQHASKPRALIGRRARQSNSTRQSVKSEKPKPPKAKGVRVRKRQKQVVPLLQGTKLANN</sequence>
<evidence type="ECO:0000256" key="7">
    <source>
        <dbReference type="SAM" id="MobiDB-lite"/>
    </source>
</evidence>
<dbReference type="OrthoDB" id="40902at2759"/>
<organism evidence="9 10">
    <name type="scientific">Chondrus crispus</name>
    <name type="common">Carrageen Irish moss</name>
    <name type="synonym">Polymorpha crispa</name>
    <dbReference type="NCBI Taxonomy" id="2769"/>
    <lineage>
        <taxon>Eukaryota</taxon>
        <taxon>Rhodophyta</taxon>
        <taxon>Florideophyceae</taxon>
        <taxon>Rhodymeniophycidae</taxon>
        <taxon>Gigartinales</taxon>
        <taxon>Gigartinaceae</taxon>
        <taxon>Chondrus</taxon>
    </lineage>
</organism>
<protein>
    <submittedName>
        <fullName evidence="9">Serine/threonine protein kinase</fullName>
    </submittedName>
</protein>
<feature type="region of interest" description="Disordered" evidence="7">
    <location>
        <begin position="363"/>
        <end position="398"/>
    </location>
</feature>
<feature type="compositionally biased region" description="Polar residues" evidence="7">
    <location>
        <begin position="576"/>
        <end position="587"/>
    </location>
</feature>
<dbReference type="Gramene" id="CDF39401">
    <property type="protein sequence ID" value="CDF39401"/>
    <property type="gene ID" value="CHC_T00009203001"/>
</dbReference>